<comment type="caution">
    <text evidence="2">The sequence shown here is derived from an EMBL/GenBank/DDBJ whole genome shotgun (WGS) entry which is preliminary data.</text>
</comment>
<evidence type="ECO:0000256" key="1">
    <source>
        <dbReference type="SAM" id="Phobius"/>
    </source>
</evidence>
<evidence type="ECO:0000313" key="2">
    <source>
        <dbReference type="EMBL" id="MSS19583.1"/>
    </source>
</evidence>
<accession>A0A7X2TA91</accession>
<feature type="transmembrane region" description="Helical" evidence="1">
    <location>
        <begin position="159"/>
        <end position="179"/>
    </location>
</feature>
<sequence>MKIKPQKYKIRTKQIEYNEFIFFLAYGLYLFALIWNSSFFSIQYGENLYKWVLFFSLLLLVINECNNLKAILRGFVIAFFIVLMSGITYFTHDNEIILNHLFWLLILCFSARNIDFKKIAEFTLKAEEILLLLVILSSVLGIINNYVEKSDRIRFYLGFKYSLFPATLLFNVSALLIWLQRENMKWRTVIFLSLINSLMFYFTQSRLAFGLFILMMICVIGFKIRASIIKKKPCRKKRKRVHFAKILIFSYVLCLFISLGITLSYSDSSALQKKVNIALGDRLELGQNSLKENGVKPFGELIKMSGNGLNNKGQRDLSKTDGLYNYVDCMYIQILQDFGWIFTVLILVLMTIAMYQTYKKRDWYLLMICSILAVHGIIDDLIINVYYNTFWLIIAPYVFRPFIYRIKYRNENLLFYTETKID</sequence>
<dbReference type="AlphaFoldDB" id="A0A7X2TA91"/>
<evidence type="ECO:0000313" key="3">
    <source>
        <dbReference type="Proteomes" id="UP000461754"/>
    </source>
</evidence>
<name>A0A7X2TA91_9FIRM</name>
<feature type="transmembrane region" description="Helical" evidence="1">
    <location>
        <begin position="48"/>
        <end position="63"/>
    </location>
</feature>
<keyword evidence="1" id="KW-0812">Transmembrane</keyword>
<protein>
    <recommendedName>
        <fullName evidence="4">O-antigen ligase domain-containing protein</fullName>
    </recommendedName>
</protein>
<feature type="transmembrane region" description="Helical" evidence="1">
    <location>
        <begin position="338"/>
        <end position="355"/>
    </location>
</feature>
<feature type="transmembrane region" description="Helical" evidence="1">
    <location>
        <begin position="70"/>
        <end position="90"/>
    </location>
</feature>
<feature type="transmembrane region" description="Helical" evidence="1">
    <location>
        <begin position="186"/>
        <end position="202"/>
    </location>
</feature>
<evidence type="ECO:0008006" key="4">
    <source>
        <dbReference type="Google" id="ProtNLM"/>
    </source>
</evidence>
<dbReference type="EMBL" id="VUMO01000004">
    <property type="protein sequence ID" value="MSS19583.1"/>
    <property type="molecule type" value="Genomic_DNA"/>
</dbReference>
<keyword evidence="3" id="KW-1185">Reference proteome</keyword>
<feature type="transmembrane region" description="Helical" evidence="1">
    <location>
        <begin position="384"/>
        <end position="403"/>
    </location>
</feature>
<feature type="transmembrane region" description="Helical" evidence="1">
    <location>
        <begin position="362"/>
        <end position="378"/>
    </location>
</feature>
<proteinExistence type="predicted"/>
<gene>
    <name evidence="2" type="ORF">FYJ52_04075</name>
</gene>
<feature type="transmembrane region" description="Helical" evidence="1">
    <location>
        <begin position="126"/>
        <end position="147"/>
    </location>
</feature>
<feature type="transmembrane region" description="Helical" evidence="1">
    <location>
        <begin position="96"/>
        <end position="114"/>
    </location>
</feature>
<organism evidence="2 3">
    <name type="scientific">Pseudoramibacter porci</name>
    <dbReference type="NCBI Taxonomy" id="2606631"/>
    <lineage>
        <taxon>Bacteria</taxon>
        <taxon>Bacillati</taxon>
        <taxon>Bacillota</taxon>
        <taxon>Clostridia</taxon>
        <taxon>Eubacteriales</taxon>
        <taxon>Eubacteriaceae</taxon>
        <taxon>Pseudoramibacter</taxon>
    </lineage>
</organism>
<keyword evidence="1" id="KW-0472">Membrane</keyword>
<reference evidence="2 3" key="1">
    <citation type="submission" date="2019-08" db="EMBL/GenBank/DDBJ databases">
        <title>In-depth cultivation of the pig gut microbiome towards novel bacterial diversity and tailored functional studies.</title>
        <authorList>
            <person name="Wylensek D."/>
            <person name="Hitch T.C.A."/>
            <person name="Clavel T."/>
        </authorList>
    </citation>
    <scope>NUCLEOTIDE SEQUENCE [LARGE SCALE GENOMIC DNA]</scope>
    <source>
        <strain evidence="2 3">RF-744-FAT-4</strain>
    </source>
</reference>
<feature type="transmembrane region" description="Helical" evidence="1">
    <location>
        <begin position="20"/>
        <end position="42"/>
    </location>
</feature>
<dbReference type="RefSeq" id="WP_154575993.1">
    <property type="nucleotide sequence ID" value="NZ_VUMO01000004.1"/>
</dbReference>
<dbReference type="Proteomes" id="UP000461754">
    <property type="component" value="Unassembled WGS sequence"/>
</dbReference>
<keyword evidence="1" id="KW-1133">Transmembrane helix</keyword>
<feature type="transmembrane region" description="Helical" evidence="1">
    <location>
        <begin position="208"/>
        <end position="226"/>
    </location>
</feature>
<feature type="transmembrane region" description="Helical" evidence="1">
    <location>
        <begin position="246"/>
        <end position="265"/>
    </location>
</feature>